<proteinExistence type="inferred from homology"/>
<evidence type="ECO:0000256" key="2">
    <source>
        <dbReference type="ARBA" id="ARBA00022801"/>
    </source>
</evidence>
<organism evidence="3 4">
    <name type="scientific">Adhaeribacter soli</name>
    <dbReference type="NCBI Taxonomy" id="2607655"/>
    <lineage>
        <taxon>Bacteria</taxon>
        <taxon>Pseudomonadati</taxon>
        <taxon>Bacteroidota</taxon>
        <taxon>Cytophagia</taxon>
        <taxon>Cytophagales</taxon>
        <taxon>Hymenobacteraceae</taxon>
        <taxon>Adhaeribacter</taxon>
    </lineage>
</organism>
<dbReference type="CDD" id="cd00586">
    <property type="entry name" value="4HBT"/>
    <property type="match status" value="1"/>
</dbReference>
<dbReference type="Proteomes" id="UP000326570">
    <property type="component" value="Unassembled WGS sequence"/>
</dbReference>
<dbReference type="Pfam" id="PF13279">
    <property type="entry name" value="4HBT_2"/>
    <property type="match status" value="1"/>
</dbReference>
<keyword evidence="4" id="KW-1185">Reference proteome</keyword>
<reference evidence="3 4" key="1">
    <citation type="submission" date="2019-09" db="EMBL/GenBank/DDBJ databases">
        <title>Genome sequence of Adhaeribacter sp. M2.</title>
        <authorList>
            <person name="Srinivasan S."/>
        </authorList>
    </citation>
    <scope>NUCLEOTIDE SEQUENCE [LARGE SCALE GENOMIC DNA]</scope>
    <source>
        <strain evidence="3 4">M2</strain>
    </source>
</reference>
<dbReference type="RefSeq" id="WP_150904814.1">
    <property type="nucleotide sequence ID" value="NZ_VTWT01000009.1"/>
</dbReference>
<evidence type="ECO:0000313" key="3">
    <source>
        <dbReference type="EMBL" id="KAA9327310.1"/>
    </source>
</evidence>
<dbReference type="GO" id="GO:0047617">
    <property type="term" value="F:fatty acyl-CoA hydrolase activity"/>
    <property type="evidence" value="ECO:0007669"/>
    <property type="project" value="TreeGrafter"/>
</dbReference>
<dbReference type="PANTHER" id="PTHR31793">
    <property type="entry name" value="4-HYDROXYBENZOYL-COA THIOESTERASE FAMILY MEMBER"/>
    <property type="match status" value="1"/>
</dbReference>
<dbReference type="InterPro" id="IPR029069">
    <property type="entry name" value="HotDog_dom_sf"/>
</dbReference>
<dbReference type="Gene3D" id="3.10.129.10">
    <property type="entry name" value="Hotdog Thioesterase"/>
    <property type="match status" value="1"/>
</dbReference>
<dbReference type="PIRSF" id="PIRSF003230">
    <property type="entry name" value="YbgC"/>
    <property type="match status" value="1"/>
</dbReference>
<sequence length="141" mass="16423">MYQNEVQIRVRYSETDQMGYVYYGNYAAYFEVARTETFRQLGIHYKQMEADGVMMPVLEQRTKYLRPAKYDDLLTIRLLLKENPTGARIKFEYEVYNEAEELLTIGETTMVFVDMKTGRPTPTPAEIQGIMAPYFADGVSQ</sequence>
<accession>A0A5N1IRC8</accession>
<protein>
    <submittedName>
        <fullName evidence="3">Acyl-CoA thioesterase</fullName>
    </submittedName>
</protein>
<name>A0A5N1IRC8_9BACT</name>
<comment type="caution">
    <text evidence="3">The sequence shown here is derived from an EMBL/GenBank/DDBJ whole genome shotgun (WGS) entry which is preliminary data.</text>
</comment>
<dbReference type="InterPro" id="IPR006684">
    <property type="entry name" value="YbgC/YbaW"/>
</dbReference>
<comment type="similarity">
    <text evidence="1">Belongs to the 4-hydroxybenzoyl-CoA thioesterase family.</text>
</comment>
<gene>
    <name evidence="3" type="ORF">F0P94_15445</name>
</gene>
<evidence type="ECO:0000313" key="4">
    <source>
        <dbReference type="Proteomes" id="UP000326570"/>
    </source>
</evidence>
<dbReference type="InterPro" id="IPR050563">
    <property type="entry name" value="4-hydroxybenzoyl-CoA_TE"/>
</dbReference>
<dbReference type="AlphaFoldDB" id="A0A5N1IRC8"/>
<dbReference type="NCBIfam" id="TIGR00051">
    <property type="entry name" value="YbgC/FadM family acyl-CoA thioesterase"/>
    <property type="match status" value="1"/>
</dbReference>
<dbReference type="PANTHER" id="PTHR31793:SF27">
    <property type="entry name" value="NOVEL THIOESTERASE SUPERFAMILY DOMAIN AND SAPOSIN A-TYPE DOMAIN CONTAINING PROTEIN (0610012H03RIK)"/>
    <property type="match status" value="1"/>
</dbReference>
<evidence type="ECO:0000256" key="1">
    <source>
        <dbReference type="ARBA" id="ARBA00005953"/>
    </source>
</evidence>
<dbReference type="SUPFAM" id="SSF54637">
    <property type="entry name" value="Thioesterase/thiol ester dehydrase-isomerase"/>
    <property type="match status" value="1"/>
</dbReference>
<dbReference type="EMBL" id="VTWT01000009">
    <property type="protein sequence ID" value="KAA9327310.1"/>
    <property type="molecule type" value="Genomic_DNA"/>
</dbReference>
<keyword evidence="2" id="KW-0378">Hydrolase</keyword>